<dbReference type="EMBL" id="FNOI01000002">
    <property type="protein sequence ID" value="SDW70330.1"/>
    <property type="molecule type" value="Genomic_DNA"/>
</dbReference>
<dbReference type="AlphaFoldDB" id="A0A1H2VPX1"/>
<dbReference type="Pfam" id="PF09981">
    <property type="entry name" value="DUF2218"/>
    <property type="match status" value="1"/>
</dbReference>
<dbReference type="RefSeq" id="WP_089946377.1">
    <property type="nucleotide sequence ID" value="NZ_FNOI01000002.1"/>
</dbReference>
<dbReference type="Gene3D" id="3.30.310.50">
    <property type="entry name" value="Alpha-D-phosphohexomutase, C-terminal domain"/>
    <property type="match status" value="1"/>
</dbReference>
<evidence type="ECO:0008006" key="3">
    <source>
        <dbReference type="Google" id="ProtNLM"/>
    </source>
</evidence>
<evidence type="ECO:0000313" key="2">
    <source>
        <dbReference type="Proteomes" id="UP000199441"/>
    </source>
</evidence>
<protein>
    <recommendedName>
        <fullName evidence="3">2,4-dihydroxyhept-2-ene-1,7-dioic acid aldolase</fullName>
    </recommendedName>
</protein>
<dbReference type="OrthoDB" id="9806511at2"/>
<gene>
    <name evidence="1" type="ORF">SAMN04488001_1590</name>
</gene>
<proteinExistence type="predicted"/>
<dbReference type="STRING" id="670155.SAMN04488001_1590"/>
<dbReference type="PIRSF" id="PIRSF028291">
    <property type="entry name" value="UCP028291"/>
    <property type="match status" value="1"/>
</dbReference>
<organism evidence="1 2">
    <name type="scientific">Litoreibacter albidus</name>
    <dbReference type="NCBI Taxonomy" id="670155"/>
    <lineage>
        <taxon>Bacteria</taxon>
        <taxon>Pseudomonadati</taxon>
        <taxon>Pseudomonadota</taxon>
        <taxon>Alphaproteobacteria</taxon>
        <taxon>Rhodobacterales</taxon>
        <taxon>Roseobacteraceae</taxon>
        <taxon>Litoreibacter</taxon>
    </lineage>
</organism>
<name>A0A1H2VPX1_9RHOB</name>
<accession>A0A1H2VPX1</accession>
<keyword evidence="2" id="KW-1185">Reference proteome</keyword>
<evidence type="ECO:0000313" key="1">
    <source>
        <dbReference type="EMBL" id="SDW70330.1"/>
    </source>
</evidence>
<sequence>MPKTIGRVETANSSKYLQQLCKHFAHKITVEHDTHSGRAEFSLGTATLKADDDVLTVEFDLNSAEDTAMAHRVIDSHLEKFAFREQITGLDWSTPAAG</sequence>
<dbReference type="InterPro" id="IPR014543">
    <property type="entry name" value="UCP028291"/>
</dbReference>
<reference evidence="2" key="1">
    <citation type="submission" date="2016-10" db="EMBL/GenBank/DDBJ databases">
        <authorList>
            <person name="Varghese N."/>
            <person name="Submissions S."/>
        </authorList>
    </citation>
    <scope>NUCLEOTIDE SEQUENCE [LARGE SCALE GENOMIC DNA]</scope>
    <source>
        <strain evidence="2">DSM 26922</strain>
    </source>
</reference>
<dbReference type="Proteomes" id="UP000199441">
    <property type="component" value="Unassembled WGS sequence"/>
</dbReference>